<dbReference type="UniPathway" id="UPA00068">
    <property type="reaction ID" value="UER00109"/>
</dbReference>
<dbReference type="NCBIfam" id="NF002797">
    <property type="entry name" value="PRK02936.1"/>
    <property type="match status" value="1"/>
</dbReference>
<dbReference type="InterPro" id="IPR050103">
    <property type="entry name" value="Class-III_PLP-dep_AT"/>
</dbReference>
<dbReference type="Gene3D" id="3.40.640.10">
    <property type="entry name" value="Type I PLP-dependent aspartate aminotransferase-like (Major domain)"/>
    <property type="match status" value="1"/>
</dbReference>
<comment type="cofactor">
    <cofactor evidence="5">
        <name>pyridoxal 5'-phosphate</name>
        <dbReference type="ChEBI" id="CHEBI:597326"/>
    </cofactor>
    <text evidence="5">Binds 1 pyridoxal phosphate per subunit.</text>
</comment>
<comment type="subunit">
    <text evidence="5">Homodimer.</text>
</comment>
<feature type="binding site" evidence="5">
    <location>
        <position position="264"/>
    </location>
    <ligand>
        <name>N(2)-acetyl-L-ornithine</name>
        <dbReference type="ChEBI" id="CHEBI:57805"/>
    </ligand>
</feature>
<dbReference type="InterPro" id="IPR049704">
    <property type="entry name" value="Aminotrans_3_PPA_site"/>
</dbReference>
<dbReference type="GO" id="GO:0042802">
    <property type="term" value="F:identical protein binding"/>
    <property type="evidence" value="ECO:0007669"/>
    <property type="project" value="TreeGrafter"/>
</dbReference>
<evidence type="ECO:0000256" key="2">
    <source>
        <dbReference type="ARBA" id="ARBA00022605"/>
    </source>
</evidence>
<gene>
    <name evidence="5 6" type="primary">argD</name>
    <name evidence="6" type="ORF">AS030_04705</name>
</gene>
<reference evidence="6 7" key="1">
    <citation type="journal article" date="2014" name="Antonie Van Leeuwenhoek">
        <title>Fictibacillus enclensis sp. nov., isolated from marine sediment.</title>
        <authorList>
            <person name="Dastager S.G."/>
            <person name="Mawlankar R."/>
            <person name="Srinivasan K."/>
            <person name="Tang S.K."/>
            <person name="Lee J.C."/>
            <person name="Ramana V.V."/>
            <person name="Shouche Y.S."/>
        </authorList>
    </citation>
    <scope>NUCLEOTIDE SEQUENCE [LARGE SCALE GENOMIC DNA]</scope>
    <source>
        <strain evidence="6 7">NIO-1003</strain>
    </source>
</reference>
<dbReference type="PROSITE" id="PS00600">
    <property type="entry name" value="AA_TRANSFER_CLASS_3"/>
    <property type="match status" value="1"/>
</dbReference>
<comment type="subcellular location">
    <subcellularLocation>
        <location evidence="5">Cytoplasm</location>
    </subcellularLocation>
</comment>
<evidence type="ECO:0000313" key="7">
    <source>
        <dbReference type="Proteomes" id="UP000054099"/>
    </source>
</evidence>
<keyword evidence="7" id="KW-1185">Reference proteome</keyword>
<dbReference type="PANTHER" id="PTHR11986">
    <property type="entry name" value="AMINOTRANSFERASE CLASS III"/>
    <property type="match status" value="1"/>
</dbReference>
<dbReference type="GO" id="GO:0030170">
    <property type="term" value="F:pyridoxal phosphate binding"/>
    <property type="evidence" value="ECO:0007669"/>
    <property type="project" value="InterPro"/>
</dbReference>
<feature type="binding site" evidence="5">
    <location>
        <begin position="207"/>
        <end position="210"/>
    </location>
    <ligand>
        <name>pyridoxal 5'-phosphate</name>
        <dbReference type="ChEBI" id="CHEBI:597326"/>
    </ligand>
</feature>
<dbReference type="NCBIfam" id="TIGR00707">
    <property type="entry name" value="argD"/>
    <property type="match status" value="1"/>
</dbReference>
<dbReference type="HAMAP" id="MF_01107">
    <property type="entry name" value="ArgD_aminotrans_3"/>
    <property type="match status" value="1"/>
</dbReference>
<evidence type="ECO:0000256" key="4">
    <source>
        <dbReference type="ARBA" id="ARBA00022898"/>
    </source>
</evidence>
<keyword evidence="4 5" id="KW-0663">Pyridoxal phosphate</keyword>
<dbReference type="NCBIfam" id="NF002325">
    <property type="entry name" value="PRK01278.1"/>
    <property type="match status" value="1"/>
</dbReference>
<keyword evidence="5" id="KW-0963">Cytoplasm</keyword>
<dbReference type="InterPro" id="IPR015421">
    <property type="entry name" value="PyrdxlP-dep_Trfase_major"/>
</dbReference>
<dbReference type="GO" id="GO:0006526">
    <property type="term" value="P:L-arginine biosynthetic process"/>
    <property type="evidence" value="ECO:0007669"/>
    <property type="project" value="UniProtKB-UniRule"/>
</dbReference>
<feature type="binding site" evidence="5">
    <location>
        <begin position="95"/>
        <end position="96"/>
    </location>
    <ligand>
        <name>pyridoxal 5'-phosphate</name>
        <dbReference type="ChEBI" id="CHEBI:597326"/>
    </ligand>
</feature>
<dbReference type="Gene3D" id="3.90.1150.10">
    <property type="entry name" value="Aspartate Aminotransferase, domain 1"/>
    <property type="match status" value="1"/>
</dbReference>
<comment type="caution">
    <text evidence="6">The sequence shown here is derived from an EMBL/GenBank/DDBJ whole genome shotgun (WGS) entry which is preliminary data.</text>
</comment>
<dbReference type="Proteomes" id="UP000054099">
    <property type="component" value="Unassembled WGS sequence"/>
</dbReference>
<name>A0A0V8JCS2_9BACL</name>
<comment type="miscellaneous">
    <text evidence="5">May also have succinyldiaminopimelate aminotransferase activity, thus carrying out the corresponding step in lysine biosynthesis.</text>
</comment>
<evidence type="ECO:0000256" key="1">
    <source>
        <dbReference type="ARBA" id="ARBA00022576"/>
    </source>
</evidence>
<dbReference type="InterPro" id="IPR004636">
    <property type="entry name" value="AcOrn/SuccOrn_fam"/>
</dbReference>
<dbReference type="EMBL" id="LNQN01000001">
    <property type="protein sequence ID" value="KSU84830.1"/>
    <property type="molecule type" value="Genomic_DNA"/>
</dbReference>
<proteinExistence type="inferred from homology"/>
<organism evidence="6 7">
    <name type="scientific">Fictibacillus enclensis</name>
    <dbReference type="NCBI Taxonomy" id="1017270"/>
    <lineage>
        <taxon>Bacteria</taxon>
        <taxon>Bacillati</taxon>
        <taxon>Bacillota</taxon>
        <taxon>Bacilli</taxon>
        <taxon>Bacillales</taxon>
        <taxon>Fictibacillaceae</taxon>
        <taxon>Fictibacillus</taxon>
    </lineage>
</organism>
<dbReference type="InterPro" id="IPR015422">
    <property type="entry name" value="PyrdxlP-dep_Trfase_small"/>
</dbReference>
<evidence type="ECO:0000313" key="6">
    <source>
        <dbReference type="EMBL" id="KSU84830.1"/>
    </source>
</evidence>
<dbReference type="InterPro" id="IPR015424">
    <property type="entry name" value="PyrdxlP-dep_Trfase"/>
</dbReference>
<feature type="modified residue" description="N6-(pyridoxal phosphate)lysine" evidence="5">
    <location>
        <position position="236"/>
    </location>
</feature>
<keyword evidence="3 5" id="KW-0808">Transferase</keyword>
<feature type="binding site" evidence="5">
    <location>
        <position position="122"/>
    </location>
    <ligand>
        <name>pyridoxal 5'-phosphate</name>
        <dbReference type="ChEBI" id="CHEBI:597326"/>
    </ligand>
</feature>
<dbReference type="EC" id="2.6.1.11" evidence="5"/>
<dbReference type="InterPro" id="IPR005814">
    <property type="entry name" value="Aminotrans_3"/>
</dbReference>
<dbReference type="PANTHER" id="PTHR11986:SF79">
    <property type="entry name" value="ACETYLORNITHINE AMINOTRANSFERASE, MITOCHONDRIAL"/>
    <property type="match status" value="1"/>
</dbReference>
<keyword evidence="5" id="KW-0055">Arginine biosynthesis</keyword>
<sequence length="384" mass="41160">MSALFSNYGRWNLEIDKGNGCQVTDTQGKTYLDFTSGIGVCNLGHVHPAVTEAVTDQLNKLWHTSNLFQSSLQEQTAQLLTAPTHLSRVLFCNSGAEANEGAIKLARKYTGKTKIITCLHSFHGRTYGSMSATGQEKIKVGFGPMVEGFEHIPFNDSNALEQAADANTAAIMIEVVQGEGGVNPGMESYLTFVGELCKKIGILLIIDEVQTGIGRTGKPFAFSHFGLEPDIVTAAKGLGNGFPVGAVIATEEVSSAFGPGSHGTTFGGNPLAMAAASAVLKEVFETSFLEEVQKKGEYLKEELQNKLSTYDEVQEVKGLGLMIGIRCKGKVSDVITELQQKGILVLSAGEHVLRLLPPLTVSYDELKMGIEEISKAIKKQTVTA</sequence>
<comment type="catalytic activity">
    <reaction evidence="5">
        <text>N(2)-acetyl-L-ornithine + 2-oxoglutarate = N-acetyl-L-glutamate 5-semialdehyde + L-glutamate</text>
        <dbReference type="Rhea" id="RHEA:18049"/>
        <dbReference type="ChEBI" id="CHEBI:16810"/>
        <dbReference type="ChEBI" id="CHEBI:29123"/>
        <dbReference type="ChEBI" id="CHEBI:29985"/>
        <dbReference type="ChEBI" id="CHEBI:57805"/>
        <dbReference type="EC" id="2.6.1.11"/>
    </reaction>
</comment>
<keyword evidence="1 5" id="KW-0032">Aminotransferase</keyword>
<evidence type="ECO:0000256" key="5">
    <source>
        <dbReference type="HAMAP-Rule" id="MF_01107"/>
    </source>
</evidence>
<keyword evidence="2 5" id="KW-0028">Amino-acid biosynthesis</keyword>
<feature type="binding site" evidence="5">
    <location>
        <position position="125"/>
    </location>
    <ligand>
        <name>N(2)-acetyl-L-ornithine</name>
        <dbReference type="ChEBI" id="CHEBI:57805"/>
    </ligand>
</feature>
<dbReference type="CDD" id="cd00610">
    <property type="entry name" value="OAT_like"/>
    <property type="match status" value="1"/>
</dbReference>
<dbReference type="AlphaFoldDB" id="A0A0V8JCS2"/>
<dbReference type="OrthoDB" id="9807885at2"/>
<accession>A0A0V8JCS2</accession>
<protein>
    <recommendedName>
        <fullName evidence="5">Acetylornithine aminotransferase</fullName>
        <shortName evidence="5">ACOAT</shortName>
        <ecNumber evidence="5">2.6.1.11</ecNumber>
    </recommendedName>
</protein>
<comment type="pathway">
    <text evidence="5">Amino-acid biosynthesis; L-arginine biosynthesis; N(2)-acetyl-L-ornithine from L-glutamate: step 4/4.</text>
</comment>
<dbReference type="GO" id="GO:0005737">
    <property type="term" value="C:cytoplasm"/>
    <property type="evidence" value="ECO:0007669"/>
    <property type="project" value="UniProtKB-SubCell"/>
</dbReference>
<dbReference type="SUPFAM" id="SSF53383">
    <property type="entry name" value="PLP-dependent transferases"/>
    <property type="match status" value="1"/>
</dbReference>
<dbReference type="Pfam" id="PF00202">
    <property type="entry name" value="Aminotran_3"/>
    <property type="match status" value="1"/>
</dbReference>
<comment type="similarity">
    <text evidence="5">Belongs to the class-III pyridoxal-phosphate-dependent aminotransferase family. ArgD subfamily.</text>
</comment>
<dbReference type="PIRSF" id="PIRSF000521">
    <property type="entry name" value="Transaminase_4ab_Lys_Orn"/>
    <property type="match status" value="1"/>
</dbReference>
<dbReference type="RefSeq" id="WP_061968943.1">
    <property type="nucleotide sequence ID" value="NZ_FMAV01000001.1"/>
</dbReference>
<dbReference type="FunFam" id="3.40.640.10:FF:000004">
    <property type="entry name" value="Acetylornithine aminotransferase"/>
    <property type="match status" value="1"/>
</dbReference>
<dbReference type="GO" id="GO:0003992">
    <property type="term" value="F:N2-acetyl-L-ornithine:2-oxoglutarate 5-aminotransferase activity"/>
    <property type="evidence" value="ECO:0007669"/>
    <property type="project" value="UniProtKB-UniRule"/>
</dbReference>
<feature type="binding site" evidence="5">
    <location>
        <position position="265"/>
    </location>
    <ligand>
        <name>pyridoxal 5'-phosphate</name>
        <dbReference type="ChEBI" id="CHEBI:597326"/>
    </ligand>
</feature>
<evidence type="ECO:0000256" key="3">
    <source>
        <dbReference type="ARBA" id="ARBA00022679"/>
    </source>
</evidence>